<dbReference type="GO" id="GO:0007043">
    <property type="term" value="P:cell-cell junction assembly"/>
    <property type="evidence" value="ECO:0007669"/>
    <property type="project" value="TreeGrafter"/>
</dbReference>
<dbReference type="CDD" id="cd11304">
    <property type="entry name" value="Cadherin_repeat"/>
    <property type="match status" value="1"/>
</dbReference>
<dbReference type="GO" id="GO:0016342">
    <property type="term" value="C:catenin complex"/>
    <property type="evidence" value="ECO:0007669"/>
    <property type="project" value="TreeGrafter"/>
</dbReference>
<dbReference type="Proteomes" id="UP000001307">
    <property type="component" value="Unassembled WGS sequence"/>
</dbReference>
<proteinExistence type="predicted"/>
<dbReference type="GO" id="GO:0034332">
    <property type="term" value="P:adherens junction organization"/>
    <property type="evidence" value="ECO:0007669"/>
    <property type="project" value="TreeGrafter"/>
</dbReference>
<evidence type="ECO:0000256" key="6">
    <source>
        <dbReference type="ARBA" id="ARBA00022989"/>
    </source>
</evidence>
<organism evidence="11">
    <name type="scientific">Oikopleura dioica</name>
    <name type="common">Tunicate</name>
    <dbReference type="NCBI Taxonomy" id="34765"/>
    <lineage>
        <taxon>Eukaryota</taxon>
        <taxon>Metazoa</taxon>
        <taxon>Chordata</taxon>
        <taxon>Tunicata</taxon>
        <taxon>Appendicularia</taxon>
        <taxon>Copelata</taxon>
        <taxon>Oikopleuridae</taxon>
        <taxon>Oikopleura</taxon>
    </lineage>
</organism>
<keyword evidence="7 9" id="KW-0472">Membrane</keyword>
<evidence type="ECO:0000256" key="9">
    <source>
        <dbReference type="SAM" id="Phobius"/>
    </source>
</evidence>
<reference evidence="11" key="1">
    <citation type="journal article" date="2010" name="Science">
        <title>Plasticity of animal genome architecture unmasked by rapid evolution of a pelagic tunicate.</title>
        <authorList>
            <person name="Denoeud F."/>
            <person name="Henriet S."/>
            <person name="Mungpakdee S."/>
            <person name="Aury J.M."/>
            <person name="Da Silva C."/>
            <person name="Brinkmann H."/>
            <person name="Mikhaleva J."/>
            <person name="Olsen L.C."/>
            <person name="Jubin C."/>
            <person name="Canestro C."/>
            <person name="Bouquet J.M."/>
            <person name="Danks G."/>
            <person name="Poulain J."/>
            <person name="Campsteijn C."/>
            <person name="Adamski M."/>
            <person name="Cross I."/>
            <person name="Yadetie F."/>
            <person name="Muffato M."/>
            <person name="Louis A."/>
            <person name="Butcher S."/>
            <person name="Tsagkogeorga G."/>
            <person name="Konrad A."/>
            <person name="Singh S."/>
            <person name="Jensen M.F."/>
            <person name="Cong E.H."/>
            <person name="Eikeseth-Otteraa H."/>
            <person name="Noel B."/>
            <person name="Anthouard V."/>
            <person name="Porcel B.M."/>
            <person name="Kachouri-Lafond R."/>
            <person name="Nishino A."/>
            <person name="Ugolini M."/>
            <person name="Chourrout P."/>
            <person name="Nishida H."/>
            <person name="Aasland R."/>
            <person name="Huzurbazar S."/>
            <person name="Westhof E."/>
            <person name="Delsuc F."/>
            <person name="Lehrach H."/>
            <person name="Reinhardt R."/>
            <person name="Weissenbach J."/>
            <person name="Roy S.W."/>
            <person name="Artiguenave F."/>
            <person name="Postlethwait J.H."/>
            <person name="Manak J.R."/>
            <person name="Thompson E.M."/>
            <person name="Jaillon O."/>
            <person name="Du Pasquier L."/>
            <person name="Boudinot P."/>
            <person name="Liberles D.A."/>
            <person name="Volff J.N."/>
            <person name="Philippe H."/>
            <person name="Lenhard B."/>
            <person name="Roest Crollius H."/>
            <person name="Wincker P."/>
            <person name="Chourrout D."/>
        </authorList>
    </citation>
    <scope>NUCLEOTIDE SEQUENCE [LARGE SCALE GENOMIC DNA]</scope>
</reference>
<protein>
    <recommendedName>
        <fullName evidence="10">Cadherin domain-containing protein</fullName>
    </recommendedName>
</protein>
<dbReference type="InterPro" id="IPR015919">
    <property type="entry name" value="Cadherin-like_sf"/>
</dbReference>
<dbReference type="EMBL" id="FN653699">
    <property type="protein sequence ID" value="CBY15852.1"/>
    <property type="molecule type" value="Genomic_DNA"/>
</dbReference>
<evidence type="ECO:0000256" key="7">
    <source>
        <dbReference type="ARBA" id="ARBA00023136"/>
    </source>
</evidence>
<dbReference type="AlphaFoldDB" id="E4Y1V8"/>
<evidence type="ECO:0000256" key="5">
    <source>
        <dbReference type="ARBA" id="ARBA00022837"/>
    </source>
</evidence>
<dbReference type="InParanoid" id="E4Y1V8"/>
<evidence type="ECO:0000256" key="3">
    <source>
        <dbReference type="ARBA" id="ARBA00022729"/>
    </source>
</evidence>
<evidence type="ECO:0000256" key="1">
    <source>
        <dbReference type="ARBA" id="ARBA00004167"/>
    </source>
</evidence>
<dbReference type="PROSITE" id="PS50268">
    <property type="entry name" value="CADHERIN_2"/>
    <property type="match status" value="1"/>
</dbReference>
<accession>E4Y1V8</accession>
<dbReference type="GO" id="GO:0005509">
    <property type="term" value="F:calcium ion binding"/>
    <property type="evidence" value="ECO:0007669"/>
    <property type="project" value="UniProtKB-UniRule"/>
</dbReference>
<dbReference type="GO" id="GO:0016339">
    <property type="term" value="P:calcium-dependent cell-cell adhesion via plasma membrane cell adhesion molecules"/>
    <property type="evidence" value="ECO:0007669"/>
    <property type="project" value="TreeGrafter"/>
</dbReference>
<dbReference type="GO" id="GO:0000902">
    <property type="term" value="P:cell morphogenesis"/>
    <property type="evidence" value="ECO:0007669"/>
    <property type="project" value="TreeGrafter"/>
</dbReference>
<gene>
    <name evidence="11" type="ORF">GSOID_T00014175001</name>
</gene>
<dbReference type="Gene3D" id="2.60.40.60">
    <property type="entry name" value="Cadherins"/>
    <property type="match status" value="1"/>
</dbReference>
<keyword evidence="4" id="KW-0677">Repeat</keyword>
<evidence type="ECO:0000256" key="8">
    <source>
        <dbReference type="PROSITE-ProRule" id="PRU00043"/>
    </source>
</evidence>
<dbReference type="GO" id="GO:0007156">
    <property type="term" value="P:homophilic cell adhesion via plasma membrane adhesion molecules"/>
    <property type="evidence" value="ECO:0007669"/>
    <property type="project" value="InterPro"/>
</dbReference>
<feature type="domain" description="Cadherin" evidence="10">
    <location>
        <begin position="25"/>
        <end position="90"/>
    </location>
</feature>
<evidence type="ECO:0000259" key="10">
    <source>
        <dbReference type="PROSITE" id="PS50268"/>
    </source>
</evidence>
<keyword evidence="5 8" id="KW-0106">Calcium</keyword>
<dbReference type="PRINTS" id="PR00205">
    <property type="entry name" value="CADHERIN"/>
</dbReference>
<dbReference type="SUPFAM" id="SSF49313">
    <property type="entry name" value="Cadherin-like"/>
    <property type="match status" value="1"/>
</dbReference>
<evidence type="ECO:0000256" key="4">
    <source>
        <dbReference type="ARBA" id="ARBA00022737"/>
    </source>
</evidence>
<dbReference type="InterPro" id="IPR039808">
    <property type="entry name" value="Cadherin"/>
</dbReference>
<evidence type="ECO:0000313" key="12">
    <source>
        <dbReference type="Proteomes" id="UP000001307"/>
    </source>
</evidence>
<keyword evidence="6 9" id="KW-1133">Transmembrane helix</keyword>
<dbReference type="GO" id="GO:0008013">
    <property type="term" value="F:beta-catenin binding"/>
    <property type="evidence" value="ECO:0007669"/>
    <property type="project" value="TreeGrafter"/>
</dbReference>
<dbReference type="PANTHER" id="PTHR24027:SF422">
    <property type="entry name" value="CADHERIN DOMAIN-CONTAINING PROTEIN"/>
    <property type="match status" value="1"/>
</dbReference>
<keyword evidence="3" id="KW-0732">Signal</keyword>
<evidence type="ECO:0000256" key="2">
    <source>
        <dbReference type="ARBA" id="ARBA00022692"/>
    </source>
</evidence>
<comment type="subcellular location">
    <subcellularLocation>
        <location evidence="1">Membrane</location>
        <topology evidence="1">Single-pass membrane protein</topology>
    </subcellularLocation>
</comment>
<keyword evidence="12" id="KW-1185">Reference proteome</keyword>
<evidence type="ECO:0000313" key="11">
    <source>
        <dbReference type="EMBL" id="CBY15852.1"/>
    </source>
</evidence>
<dbReference type="GO" id="GO:0044331">
    <property type="term" value="P:cell-cell adhesion mediated by cadherin"/>
    <property type="evidence" value="ECO:0007669"/>
    <property type="project" value="TreeGrafter"/>
</dbReference>
<dbReference type="SMART" id="SM00112">
    <property type="entry name" value="CA"/>
    <property type="match status" value="1"/>
</dbReference>
<dbReference type="PANTHER" id="PTHR24027">
    <property type="entry name" value="CADHERIN-23"/>
    <property type="match status" value="1"/>
</dbReference>
<dbReference type="Pfam" id="PF00028">
    <property type="entry name" value="Cadherin"/>
    <property type="match status" value="1"/>
</dbReference>
<feature type="transmembrane region" description="Helical" evidence="9">
    <location>
        <begin position="210"/>
        <end position="231"/>
    </location>
</feature>
<dbReference type="InterPro" id="IPR002126">
    <property type="entry name" value="Cadherin-like_dom"/>
</dbReference>
<dbReference type="GO" id="GO:0045296">
    <property type="term" value="F:cadherin binding"/>
    <property type="evidence" value="ECO:0007669"/>
    <property type="project" value="TreeGrafter"/>
</dbReference>
<name>E4Y1V8_OIKDI</name>
<dbReference type="GO" id="GO:0005912">
    <property type="term" value="C:adherens junction"/>
    <property type="evidence" value="ECO:0007669"/>
    <property type="project" value="TreeGrafter"/>
</dbReference>
<dbReference type="GO" id="GO:0016477">
    <property type="term" value="P:cell migration"/>
    <property type="evidence" value="ECO:0007669"/>
    <property type="project" value="TreeGrafter"/>
</dbReference>
<sequence>MNRSHFPQGFRRSLGSYKKLNLFGYSIGNSEEVPFDIDSQTGQLTTNRRLDFEAQENYKIEIVASPSIGPAGSGIVEINIIDKNDMKPRPSGSMTITYCVNNPSWSSNVNFTDPDYRASPKIDVRQNSRSSAWNGIELVLIESGAGWATVSIRTNDESRIAAGMKLPVTISDGKFEEVYDLTVSTCSCNGKDSIATCSAIAGSPPMKAQLAVAVIVAVAFSLVTIIIFTAWRKRRIQKQFNCELPSIENFDDDIRENIVS</sequence>
<keyword evidence="2 9" id="KW-0812">Transmembrane</keyword>
<dbReference type="OrthoDB" id="6250271at2759"/>